<dbReference type="EMBL" id="LZYO01000218">
    <property type="protein sequence ID" value="ODH25702.1"/>
    <property type="molecule type" value="Genomic_DNA"/>
</dbReference>
<evidence type="ECO:0000313" key="2">
    <source>
        <dbReference type="Proteomes" id="UP000242814"/>
    </source>
</evidence>
<protein>
    <submittedName>
        <fullName evidence="1">Uncharacterized protein</fullName>
    </submittedName>
</protein>
<organism evidence="1 2">
    <name type="scientific">Paracoccidioides brasiliensis</name>
    <dbReference type="NCBI Taxonomy" id="121759"/>
    <lineage>
        <taxon>Eukaryota</taxon>
        <taxon>Fungi</taxon>
        <taxon>Dikarya</taxon>
        <taxon>Ascomycota</taxon>
        <taxon>Pezizomycotina</taxon>
        <taxon>Eurotiomycetes</taxon>
        <taxon>Eurotiomycetidae</taxon>
        <taxon>Onygenales</taxon>
        <taxon>Ajellomycetaceae</taxon>
        <taxon>Paracoccidioides</taxon>
    </lineage>
</organism>
<comment type="caution">
    <text evidence="1">The sequence shown here is derived from an EMBL/GenBank/DDBJ whole genome shotgun (WGS) entry which is preliminary data.</text>
</comment>
<sequence>MHAPAPAPAPAPWYMRTHTVSIYYAATRARSRSRSSCRLPADSTSACGGLSASPPLPYVITVGELLRRPGRFKKSVLHTLPTHTADPPVFNLLPQHQD</sequence>
<accession>A0A1D2JB88</accession>
<gene>
    <name evidence="1" type="ORF">ACO22_05129</name>
</gene>
<name>A0A1D2JB88_PARBR</name>
<dbReference type="AlphaFoldDB" id="A0A1D2JB88"/>
<proteinExistence type="predicted"/>
<evidence type="ECO:0000313" key="1">
    <source>
        <dbReference type="EMBL" id="ODH25702.1"/>
    </source>
</evidence>
<reference evidence="1 2" key="1">
    <citation type="submission" date="2016-06" db="EMBL/GenBank/DDBJ databases">
        <authorList>
            <person name="Kjaerup R.B."/>
            <person name="Dalgaard T.S."/>
            <person name="Juul-Madsen H.R."/>
        </authorList>
    </citation>
    <scope>NUCLEOTIDE SEQUENCE [LARGE SCALE GENOMIC DNA]</scope>
    <source>
        <strain evidence="1 2">Pb300</strain>
    </source>
</reference>
<dbReference type="Proteomes" id="UP000242814">
    <property type="component" value="Unassembled WGS sequence"/>
</dbReference>